<evidence type="ECO:0000313" key="1">
    <source>
        <dbReference type="EMBL" id="JAI01289.1"/>
    </source>
</evidence>
<dbReference type="EMBL" id="GBXM01007289">
    <property type="protein sequence ID" value="JAI01289.1"/>
    <property type="molecule type" value="Transcribed_RNA"/>
</dbReference>
<name>A0A0E9XHX8_ANGAN</name>
<organism evidence="1">
    <name type="scientific">Anguilla anguilla</name>
    <name type="common">European freshwater eel</name>
    <name type="synonym">Muraena anguilla</name>
    <dbReference type="NCBI Taxonomy" id="7936"/>
    <lineage>
        <taxon>Eukaryota</taxon>
        <taxon>Metazoa</taxon>
        <taxon>Chordata</taxon>
        <taxon>Craniata</taxon>
        <taxon>Vertebrata</taxon>
        <taxon>Euteleostomi</taxon>
        <taxon>Actinopterygii</taxon>
        <taxon>Neopterygii</taxon>
        <taxon>Teleostei</taxon>
        <taxon>Anguilliformes</taxon>
        <taxon>Anguillidae</taxon>
        <taxon>Anguilla</taxon>
    </lineage>
</organism>
<reference evidence="1" key="1">
    <citation type="submission" date="2014-11" db="EMBL/GenBank/DDBJ databases">
        <authorList>
            <person name="Amaro Gonzalez C."/>
        </authorList>
    </citation>
    <scope>NUCLEOTIDE SEQUENCE</scope>
</reference>
<protein>
    <submittedName>
        <fullName evidence="1">Uncharacterized protein</fullName>
    </submittedName>
</protein>
<proteinExistence type="predicted"/>
<accession>A0A0E9XHX8</accession>
<reference evidence="1" key="2">
    <citation type="journal article" date="2015" name="Fish Shellfish Immunol.">
        <title>Early steps in the European eel (Anguilla anguilla)-Vibrio vulnificus interaction in the gills: Role of the RtxA13 toxin.</title>
        <authorList>
            <person name="Callol A."/>
            <person name="Pajuelo D."/>
            <person name="Ebbesson L."/>
            <person name="Teles M."/>
            <person name="MacKenzie S."/>
            <person name="Amaro C."/>
        </authorList>
    </citation>
    <scope>NUCLEOTIDE SEQUENCE</scope>
</reference>
<dbReference type="AlphaFoldDB" id="A0A0E9XHX8"/>
<sequence>MYNSINTGRTCKKIHSLFIQKHTKLIYKKKNKIVANHSKNDLFFE</sequence>